<evidence type="ECO:0000256" key="2">
    <source>
        <dbReference type="ARBA" id="ARBA00012512"/>
    </source>
</evidence>
<name>A0A6C0EEG9_9ZZZZ</name>
<reference evidence="8" key="1">
    <citation type="journal article" date="2020" name="Nature">
        <title>Giant virus diversity and host interactions through global metagenomics.</title>
        <authorList>
            <person name="Schulz F."/>
            <person name="Roux S."/>
            <person name="Paez-Espino D."/>
            <person name="Jungbluth S."/>
            <person name="Walsh D.A."/>
            <person name="Denef V.J."/>
            <person name="McMahon K.D."/>
            <person name="Konstantinidis K.T."/>
            <person name="Eloe-Fadrosh E.A."/>
            <person name="Kyrpides N.C."/>
            <person name="Woyke T."/>
        </authorList>
    </citation>
    <scope>NUCLEOTIDE SEQUENCE</scope>
    <source>
        <strain evidence="8">GVMAG-M-3300023179-27</strain>
    </source>
</reference>
<sequence length="242" mass="28744">MDDNKNNGLMTKIWGAHLWEGLHAIAFGYPIEPTEEQKSHYKNFFYELAYTLPCKFSRESYLKFISEDNDTKMTDDIVKNRDTLTHWIYNLHNKVNQKLGITYDITYDDFVEKYETFRAKCKHDNNGCVMPIELKADAYKRNLYKEAPVIKKELAEKFIRYAEERNFDIKTILSVDIFSKDNRRLRNKICWEIINKMRENAIPSLETEGKYKDRPTINELKLISLQSSNLSNDELEKILILF</sequence>
<dbReference type="SUPFAM" id="SSF69000">
    <property type="entry name" value="FAD-dependent thiol oxidase"/>
    <property type="match status" value="1"/>
</dbReference>
<evidence type="ECO:0000256" key="5">
    <source>
        <dbReference type="ARBA" id="ARBA00023002"/>
    </source>
</evidence>
<dbReference type="PROSITE" id="PS51324">
    <property type="entry name" value="ERV_ALR"/>
    <property type="match status" value="1"/>
</dbReference>
<dbReference type="Pfam" id="PF04777">
    <property type="entry name" value="Evr1_Alr"/>
    <property type="match status" value="1"/>
</dbReference>
<evidence type="ECO:0000313" key="8">
    <source>
        <dbReference type="EMBL" id="QHT25735.1"/>
    </source>
</evidence>
<dbReference type="EMBL" id="MN739774">
    <property type="protein sequence ID" value="QHT25735.1"/>
    <property type="molecule type" value="Genomic_DNA"/>
</dbReference>
<evidence type="ECO:0000259" key="7">
    <source>
        <dbReference type="PROSITE" id="PS51324"/>
    </source>
</evidence>
<evidence type="ECO:0000256" key="3">
    <source>
        <dbReference type="ARBA" id="ARBA00022630"/>
    </source>
</evidence>
<dbReference type="GO" id="GO:0016971">
    <property type="term" value="F:flavin-dependent sulfhydryl oxidase activity"/>
    <property type="evidence" value="ECO:0007669"/>
    <property type="project" value="InterPro"/>
</dbReference>
<dbReference type="GO" id="GO:0005739">
    <property type="term" value="C:mitochondrion"/>
    <property type="evidence" value="ECO:0007669"/>
    <property type="project" value="TreeGrafter"/>
</dbReference>
<dbReference type="PANTHER" id="PTHR12645">
    <property type="entry name" value="ALR/ERV"/>
    <property type="match status" value="1"/>
</dbReference>
<keyword evidence="3" id="KW-0285">Flavoprotein</keyword>
<dbReference type="Gene3D" id="1.20.120.310">
    <property type="entry name" value="ERV/ALR sulfhydryl oxidase domain"/>
    <property type="match status" value="1"/>
</dbReference>
<evidence type="ECO:0000256" key="6">
    <source>
        <dbReference type="ARBA" id="ARBA00023157"/>
    </source>
</evidence>
<dbReference type="GO" id="GO:0050660">
    <property type="term" value="F:flavin adenine dinucleotide binding"/>
    <property type="evidence" value="ECO:0007669"/>
    <property type="project" value="TreeGrafter"/>
</dbReference>
<proteinExistence type="predicted"/>
<dbReference type="InterPro" id="IPR017905">
    <property type="entry name" value="ERV/ALR_sulphydryl_oxidase"/>
</dbReference>
<dbReference type="Pfam" id="PF21491">
    <property type="entry name" value="MIMI_R596-like_C"/>
    <property type="match status" value="1"/>
</dbReference>
<dbReference type="Gene3D" id="1.20.120.1250">
    <property type="entry name" value="Sulfhydryl oxidase R596, ORFan domain"/>
    <property type="match status" value="1"/>
</dbReference>
<dbReference type="InterPro" id="IPR039799">
    <property type="entry name" value="ALR/ERV"/>
</dbReference>
<dbReference type="EC" id="1.8.3.2" evidence="2"/>
<dbReference type="PANTHER" id="PTHR12645:SF0">
    <property type="entry name" value="FAD-LINKED SULFHYDRYL OXIDASE ALR"/>
    <property type="match status" value="1"/>
</dbReference>
<keyword evidence="6" id="KW-1015">Disulfide bond</keyword>
<accession>A0A6C0EEG9</accession>
<dbReference type="InterPro" id="IPR036774">
    <property type="entry name" value="ERV/ALR_sulphydryl_oxid_sf"/>
</dbReference>
<evidence type="ECO:0000256" key="1">
    <source>
        <dbReference type="ARBA" id="ARBA00001974"/>
    </source>
</evidence>
<protein>
    <recommendedName>
        <fullName evidence="2">thiol oxidase</fullName>
        <ecNumber evidence="2">1.8.3.2</ecNumber>
    </recommendedName>
</protein>
<dbReference type="InterPro" id="IPR049096">
    <property type="entry name" value="MIMI_R596-like_C"/>
</dbReference>
<organism evidence="8">
    <name type="scientific">viral metagenome</name>
    <dbReference type="NCBI Taxonomy" id="1070528"/>
    <lineage>
        <taxon>unclassified sequences</taxon>
        <taxon>metagenomes</taxon>
        <taxon>organismal metagenomes</taxon>
    </lineage>
</organism>
<keyword evidence="4" id="KW-0274">FAD</keyword>
<comment type="cofactor">
    <cofactor evidence="1">
        <name>FAD</name>
        <dbReference type="ChEBI" id="CHEBI:57692"/>
    </cofactor>
</comment>
<feature type="domain" description="ERV/ALR sulfhydryl oxidase" evidence="7">
    <location>
        <begin position="7"/>
        <end position="114"/>
    </location>
</feature>
<keyword evidence="5" id="KW-0560">Oxidoreductase</keyword>
<evidence type="ECO:0000256" key="4">
    <source>
        <dbReference type="ARBA" id="ARBA00022827"/>
    </source>
</evidence>
<dbReference type="AlphaFoldDB" id="A0A6C0EEG9"/>